<keyword evidence="2" id="KW-0812">Transmembrane</keyword>
<dbReference type="Proteomes" id="UP000539538">
    <property type="component" value="Unassembled WGS sequence"/>
</dbReference>
<keyword evidence="2" id="KW-0472">Membrane</keyword>
<gene>
    <name evidence="3" type="ORF">GGQ99_005232</name>
</gene>
<dbReference type="EMBL" id="JACHOT010000015">
    <property type="protein sequence ID" value="MBB4653441.1"/>
    <property type="molecule type" value="Genomic_DNA"/>
</dbReference>
<keyword evidence="4" id="KW-1185">Reference proteome</keyword>
<keyword evidence="2" id="KW-1133">Transmembrane helix</keyword>
<feature type="transmembrane region" description="Helical" evidence="2">
    <location>
        <begin position="64"/>
        <end position="87"/>
    </location>
</feature>
<organism evidence="3 4">
    <name type="scientific">Aminobacter niigataensis</name>
    <dbReference type="NCBI Taxonomy" id="83265"/>
    <lineage>
        <taxon>Bacteria</taxon>
        <taxon>Pseudomonadati</taxon>
        <taxon>Pseudomonadota</taxon>
        <taxon>Alphaproteobacteria</taxon>
        <taxon>Hyphomicrobiales</taxon>
        <taxon>Phyllobacteriaceae</taxon>
        <taxon>Aminobacter</taxon>
    </lineage>
</organism>
<comment type="caution">
    <text evidence="3">The sequence shown here is derived from an EMBL/GenBank/DDBJ whole genome shotgun (WGS) entry which is preliminary data.</text>
</comment>
<name>A0ABR6L9E3_9HYPH</name>
<sequence>MAITPIAMVRFEEQQHACSGDPRSRSSSSQNGQIRQSRQPRLFTLLKFSPCEGFLPADLSGITYGWIGFVVLSAVLAVATIAGMVGFTWLTMARMEPMHLGFLERSESVIFAALILFLGVGIIFFGF</sequence>
<protein>
    <submittedName>
        <fullName evidence="3">Uncharacterized protein</fullName>
    </submittedName>
</protein>
<evidence type="ECO:0000313" key="4">
    <source>
        <dbReference type="Proteomes" id="UP000539538"/>
    </source>
</evidence>
<evidence type="ECO:0000313" key="3">
    <source>
        <dbReference type="EMBL" id="MBB4653441.1"/>
    </source>
</evidence>
<proteinExistence type="predicted"/>
<feature type="compositionally biased region" description="Low complexity" evidence="1">
    <location>
        <begin position="25"/>
        <end position="37"/>
    </location>
</feature>
<accession>A0ABR6L9E3</accession>
<feature type="region of interest" description="Disordered" evidence="1">
    <location>
        <begin position="15"/>
        <end position="37"/>
    </location>
</feature>
<evidence type="ECO:0000256" key="1">
    <source>
        <dbReference type="SAM" id="MobiDB-lite"/>
    </source>
</evidence>
<feature type="transmembrane region" description="Helical" evidence="2">
    <location>
        <begin position="108"/>
        <end position="126"/>
    </location>
</feature>
<reference evidence="3 4" key="1">
    <citation type="submission" date="2020-08" db="EMBL/GenBank/DDBJ databases">
        <title>Genomic Encyclopedia of Type Strains, Phase IV (KMG-IV): sequencing the most valuable type-strain genomes for metagenomic binning, comparative biology and taxonomic classification.</title>
        <authorList>
            <person name="Goeker M."/>
        </authorList>
    </citation>
    <scope>NUCLEOTIDE SEQUENCE [LARGE SCALE GENOMIC DNA]</scope>
    <source>
        <strain evidence="3 4">DSM 7050</strain>
    </source>
</reference>
<evidence type="ECO:0000256" key="2">
    <source>
        <dbReference type="SAM" id="Phobius"/>
    </source>
</evidence>
<dbReference type="RefSeq" id="WP_183264753.1">
    <property type="nucleotide sequence ID" value="NZ_BAAAVZ010000027.1"/>
</dbReference>